<proteinExistence type="predicted"/>
<accession>A0ABP8YLU7</accession>
<evidence type="ECO:0000313" key="4">
    <source>
        <dbReference type="Proteomes" id="UP001500556"/>
    </source>
</evidence>
<name>A0ABP8YLU7_9MICO</name>
<sequence>MLSPIPRLPPVTRTLRPAIDSSVSSVLGWRLRATLSTTDGYTASQAAYRGQVPRSRRHRPDEPVVQSVTSAPANIADEQAGRIRRYLVTMGIRTACFIGAVLTATAGAPWWVWGSLAVLAVVLPYIAVVMVNAVAPRGAGPGSAPVTPRGDGPTQIGR</sequence>
<organism evidence="3 4">
    <name type="scientific">Pedococcus ginsenosidimutans</name>
    <dbReference type="NCBI Taxonomy" id="490570"/>
    <lineage>
        <taxon>Bacteria</taxon>
        <taxon>Bacillati</taxon>
        <taxon>Actinomycetota</taxon>
        <taxon>Actinomycetes</taxon>
        <taxon>Micrococcales</taxon>
        <taxon>Intrasporangiaceae</taxon>
        <taxon>Pedococcus</taxon>
    </lineage>
</organism>
<dbReference type="Proteomes" id="UP001500556">
    <property type="component" value="Unassembled WGS sequence"/>
</dbReference>
<keyword evidence="4" id="KW-1185">Reference proteome</keyword>
<comment type="caution">
    <text evidence="3">The sequence shown here is derived from an EMBL/GenBank/DDBJ whole genome shotgun (WGS) entry which is preliminary data.</text>
</comment>
<evidence type="ECO:0000313" key="3">
    <source>
        <dbReference type="EMBL" id="GAA4730586.1"/>
    </source>
</evidence>
<dbReference type="Pfam" id="PF11298">
    <property type="entry name" value="DUF3099"/>
    <property type="match status" value="1"/>
</dbReference>
<protein>
    <recommendedName>
        <fullName evidence="5">DUF3099 domain-containing protein</fullName>
    </recommendedName>
</protein>
<evidence type="ECO:0008006" key="5">
    <source>
        <dbReference type="Google" id="ProtNLM"/>
    </source>
</evidence>
<keyword evidence="2" id="KW-0812">Transmembrane</keyword>
<evidence type="ECO:0000256" key="2">
    <source>
        <dbReference type="SAM" id="Phobius"/>
    </source>
</evidence>
<feature type="region of interest" description="Disordered" evidence="1">
    <location>
        <begin position="139"/>
        <end position="158"/>
    </location>
</feature>
<dbReference type="InterPro" id="IPR021449">
    <property type="entry name" value="DUF3099"/>
</dbReference>
<feature type="transmembrane region" description="Helical" evidence="2">
    <location>
        <begin position="110"/>
        <end position="135"/>
    </location>
</feature>
<dbReference type="EMBL" id="BAABLO010000012">
    <property type="protein sequence ID" value="GAA4730586.1"/>
    <property type="molecule type" value="Genomic_DNA"/>
</dbReference>
<gene>
    <name evidence="3" type="ORF">GCM10025782_32090</name>
</gene>
<keyword evidence="2" id="KW-0472">Membrane</keyword>
<reference evidence="4" key="1">
    <citation type="journal article" date="2019" name="Int. J. Syst. Evol. Microbiol.">
        <title>The Global Catalogue of Microorganisms (GCM) 10K type strain sequencing project: providing services to taxonomists for standard genome sequencing and annotation.</title>
        <authorList>
            <consortium name="The Broad Institute Genomics Platform"/>
            <consortium name="The Broad Institute Genome Sequencing Center for Infectious Disease"/>
            <person name="Wu L."/>
            <person name="Ma J."/>
        </authorList>
    </citation>
    <scope>NUCLEOTIDE SEQUENCE [LARGE SCALE GENOMIC DNA]</scope>
    <source>
        <strain evidence="4">JCM 18961</strain>
    </source>
</reference>
<feature type="transmembrane region" description="Helical" evidence="2">
    <location>
        <begin position="86"/>
        <end position="104"/>
    </location>
</feature>
<evidence type="ECO:0000256" key="1">
    <source>
        <dbReference type="SAM" id="MobiDB-lite"/>
    </source>
</evidence>
<keyword evidence="2" id="KW-1133">Transmembrane helix</keyword>